<evidence type="ECO:0000256" key="3">
    <source>
        <dbReference type="ARBA" id="ARBA00022827"/>
    </source>
</evidence>
<dbReference type="InterPro" id="IPR016170">
    <property type="entry name" value="Cytok_DH_C_sf"/>
</dbReference>
<dbReference type="GO" id="GO:1903457">
    <property type="term" value="P:lactate catabolic process"/>
    <property type="evidence" value="ECO:0007669"/>
    <property type="project" value="TreeGrafter"/>
</dbReference>
<dbReference type="PANTHER" id="PTHR11748">
    <property type="entry name" value="D-LACTATE DEHYDROGENASE"/>
    <property type="match status" value="1"/>
</dbReference>
<gene>
    <name evidence="6" type="ORF">NSE01_02040</name>
</gene>
<accession>A0A512AFB0</accession>
<evidence type="ECO:0000313" key="7">
    <source>
        <dbReference type="Proteomes" id="UP000321464"/>
    </source>
</evidence>
<dbReference type="Gene3D" id="1.10.45.10">
    <property type="entry name" value="Vanillyl-alcohol Oxidase, Chain A, domain 4"/>
    <property type="match status" value="1"/>
</dbReference>
<dbReference type="GO" id="GO:0008720">
    <property type="term" value="F:D-lactate dehydrogenase (NAD+) activity"/>
    <property type="evidence" value="ECO:0007669"/>
    <property type="project" value="TreeGrafter"/>
</dbReference>
<feature type="domain" description="FAD-binding PCMH-type" evidence="5">
    <location>
        <begin position="78"/>
        <end position="265"/>
    </location>
</feature>
<dbReference type="InterPro" id="IPR036318">
    <property type="entry name" value="FAD-bd_PCMH-like_sf"/>
</dbReference>
<dbReference type="OrthoDB" id="9811557at2"/>
<dbReference type="SUPFAM" id="SSF56176">
    <property type="entry name" value="FAD-binding/transporter-associated domain-like"/>
    <property type="match status" value="1"/>
</dbReference>
<dbReference type="InterPro" id="IPR004113">
    <property type="entry name" value="FAD-bd_oxidored_4_C"/>
</dbReference>
<keyword evidence="4" id="KW-0560">Oxidoreductase</keyword>
<dbReference type="InterPro" id="IPR006094">
    <property type="entry name" value="Oxid_FAD_bind_N"/>
</dbReference>
<dbReference type="Proteomes" id="UP000321464">
    <property type="component" value="Unassembled WGS sequence"/>
</dbReference>
<dbReference type="GO" id="GO:0071949">
    <property type="term" value="F:FAD binding"/>
    <property type="evidence" value="ECO:0007669"/>
    <property type="project" value="InterPro"/>
</dbReference>
<dbReference type="InterPro" id="IPR016164">
    <property type="entry name" value="FAD-linked_Oxase-like_C"/>
</dbReference>
<dbReference type="PANTHER" id="PTHR11748:SF114">
    <property type="entry name" value="ARYL-ALCOHOL OXIDASE VANILLYL-ALCOHOL OXIDASE (AFU_ORTHOLOGUE AFUA_3G09500)-RELATED"/>
    <property type="match status" value="1"/>
</dbReference>
<evidence type="ECO:0000256" key="2">
    <source>
        <dbReference type="ARBA" id="ARBA00022630"/>
    </source>
</evidence>
<keyword evidence="3" id="KW-0274">FAD</keyword>
<dbReference type="AlphaFoldDB" id="A0A512AFB0"/>
<comment type="cofactor">
    <cofactor evidence="1">
        <name>FAD</name>
        <dbReference type="ChEBI" id="CHEBI:57692"/>
    </cofactor>
</comment>
<dbReference type="Pfam" id="PF01565">
    <property type="entry name" value="FAD_binding_4"/>
    <property type="match status" value="1"/>
</dbReference>
<dbReference type="Gene3D" id="3.30.43.10">
    <property type="entry name" value="Uridine Diphospho-n-acetylenolpyruvylglucosamine Reductase, domain 2"/>
    <property type="match status" value="1"/>
</dbReference>
<dbReference type="SUPFAM" id="SSF55103">
    <property type="entry name" value="FAD-linked oxidases, C-terminal domain"/>
    <property type="match status" value="1"/>
</dbReference>
<dbReference type="InterPro" id="IPR016167">
    <property type="entry name" value="FAD-bd_PCMH_sub1"/>
</dbReference>
<keyword evidence="7" id="KW-1185">Reference proteome</keyword>
<dbReference type="GO" id="GO:0004458">
    <property type="term" value="F:D-lactate dehydrogenase (cytochrome) activity"/>
    <property type="evidence" value="ECO:0007669"/>
    <property type="project" value="TreeGrafter"/>
</dbReference>
<proteinExistence type="predicted"/>
<evidence type="ECO:0000259" key="5">
    <source>
        <dbReference type="PROSITE" id="PS51387"/>
    </source>
</evidence>
<name>A0A512AFB0_9SPHN</name>
<dbReference type="PROSITE" id="PS51387">
    <property type="entry name" value="FAD_PCMH"/>
    <property type="match status" value="1"/>
</dbReference>
<dbReference type="InterPro" id="IPR016169">
    <property type="entry name" value="FAD-bd_PCMH_sub2"/>
</dbReference>
<dbReference type="InterPro" id="IPR006311">
    <property type="entry name" value="TAT_signal"/>
</dbReference>
<dbReference type="Gene3D" id="3.40.462.10">
    <property type="entry name" value="FAD-linked oxidases, C-terminal domain"/>
    <property type="match status" value="1"/>
</dbReference>
<dbReference type="InterPro" id="IPR016166">
    <property type="entry name" value="FAD-bd_PCMH"/>
</dbReference>
<evidence type="ECO:0000256" key="4">
    <source>
        <dbReference type="ARBA" id="ARBA00023002"/>
    </source>
</evidence>
<dbReference type="Gene3D" id="3.30.465.10">
    <property type="match status" value="1"/>
</dbReference>
<organism evidence="6 7">
    <name type="scientific">Novosphingobium sediminis</name>
    <dbReference type="NCBI Taxonomy" id="707214"/>
    <lineage>
        <taxon>Bacteria</taxon>
        <taxon>Pseudomonadati</taxon>
        <taxon>Pseudomonadota</taxon>
        <taxon>Alphaproteobacteria</taxon>
        <taxon>Sphingomonadales</taxon>
        <taxon>Sphingomonadaceae</taxon>
        <taxon>Novosphingobium</taxon>
    </lineage>
</organism>
<comment type="caution">
    <text evidence="6">The sequence shown here is derived from an EMBL/GenBank/DDBJ whole genome shotgun (WGS) entry which is preliminary data.</text>
</comment>
<dbReference type="PROSITE" id="PS51318">
    <property type="entry name" value="TAT"/>
    <property type="match status" value="1"/>
</dbReference>
<reference evidence="6 7" key="1">
    <citation type="submission" date="2019-07" db="EMBL/GenBank/DDBJ databases">
        <title>Whole genome shotgun sequence of Novosphingobium sediminis NBRC 106119.</title>
        <authorList>
            <person name="Hosoyama A."/>
            <person name="Uohara A."/>
            <person name="Ohji S."/>
            <person name="Ichikawa N."/>
        </authorList>
    </citation>
    <scope>NUCLEOTIDE SEQUENCE [LARGE SCALE GENOMIC DNA]</scope>
    <source>
        <strain evidence="6 7">NBRC 106119</strain>
    </source>
</reference>
<dbReference type="Pfam" id="PF02913">
    <property type="entry name" value="FAD-oxidase_C"/>
    <property type="match status" value="1"/>
</dbReference>
<evidence type="ECO:0000256" key="1">
    <source>
        <dbReference type="ARBA" id="ARBA00001974"/>
    </source>
</evidence>
<dbReference type="InterPro" id="IPR016171">
    <property type="entry name" value="Vanillyl_alc_oxidase_C-sub2"/>
</dbReference>
<evidence type="ECO:0000313" key="6">
    <source>
        <dbReference type="EMBL" id="GEN98371.1"/>
    </source>
</evidence>
<sequence length="544" mass="59039">MTANIDRRSLLGGAAAGAAAVGLGTGAKAKAVLAPGVRKRDFAGAVAAMRKVVGDEWVFADPEAVSPWKKSYTPDPYAKHVPVGAVCPENVEQVQAIVKIANQFRQPIWPISTGKNMGYGQATTAAPGQMVLDLKRMNRILSVDTELCTALVEPGVTYRQLKDYLVENNIPLWIDVPTVGPIASPVGNTLDRGVGYTPYGEHFMVQCGMEVVLADGEILRTGMGSTKNPSAWQAFKWGYGPYLDGLFTQSNFGVVTKMGMWLMPQPPVYKPFVVRHKKMEDVARIVEAMRPLRIANIVPNVVLMMGAAYQLAMFKRRGEVWDQPTPITDEAVAKAAHDNNLGMWNTYIALYGTEGMIAESEKIVRAAFAAIDGEVLTQEDVGDNPWFHHHATLMQGGLNLDEIGLARWRGAKEGGGGGGLAWFAPVAPAKGSETQGQVELAKQILGKHGFDYTAAFAIGSRELHHIIALLYDKSDPAEEKRADDCYRELVTGFGERGWASYRTGVHAMDLVAEQFGTVNRAFNAKLKHALDPNHILAPGKSGIL</sequence>
<protein>
    <recommendedName>
        <fullName evidence="5">FAD-binding PCMH-type domain-containing protein</fullName>
    </recommendedName>
</protein>
<dbReference type="RefSeq" id="WP_147157751.1">
    <property type="nucleotide sequence ID" value="NZ_BJYR01000001.1"/>
</dbReference>
<dbReference type="EMBL" id="BJYR01000001">
    <property type="protein sequence ID" value="GEN98371.1"/>
    <property type="molecule type" value="Genomic_DNA"/>
</dbReference>
<keyword evidence="2" id="KW-0285">Flavoprotein</keyword>